<evidence type="ECO:0000256" key="2">
    <source>
        <dbReference type="ARBA" id="ARBA00012254"/>
    </source>
</evidence>
<name>A0ABQ1QQH2_9FLAO</name>
<gene>
    <name evidence="6" type="ORF">GCM10011361_05100</name>
</gene>
<evidence type="ECO:0000259" key="5">
    <source>
        <dbReference type="Pfam" id="PF00551"/>
    </source>
</evidence>
<dbReference type="Pfam" id="PF00551">
    <property type="entry name" value="Formyl_trans_N"/>
    <property type="match status" value="1"/>
</dbReference>
<accession>A0ABQ1QQH2</accession>
<dbReference type="EC" id="2.1.2.2" evidence="2"/>
<dbReference type="Proteomes" id="UP000625780">
    <property type="component" value="Unassembled WGS sequence"/>
</dbReference>
<protein>
    <recommendedName>
        <fullName evidence="2">phosphoribosylglycinamide formyltransferase 1</fullName>
        <ecNumber evidence="2">2.1.2.2</ecNumber>
    </recommendedName>
</protein>
<dbReference type="CDD" id="cd08653">
    <property type="entry name" value="FMT_core_like_3"/>
    <property type="match status" value="1"/>
</dbReference>
<comment type="caution">
    <text evidence="6">The sequence shown here is derived from an EMBL/GenBank/DDBJ whole genome shotgun (WGS) entry which is preliminary data.</text>
</comment>
<evidence type="ECO:0000256" key="4">
    <source>
        <dbReference type="ARBA" id="ARBA00022755"/>
    </source>
</evidence>
<dbReference type="SUPFAM" id="SSF53328">
    <property type="entry name" value="Formyltransferase"/>
    <property type="match status" value="1"/>
</dbReference>
<dbReference type="InterPro" id="IPR002376">
    <property type="entry name" value="Formyl_transf_N"/>
</dbReference>
<organism evidence="6 7">
    <name type="scientific">Muriicola marianensis</name>
    <dbReference type="NCBI Taxonomy" id="1324801"/>
    <lineage>
        <taxon>Bacteria</taxon>
        <taxon>Pseudomonadati</taxon>
        <taxon>Bacteroidota</taxon>
        <taxon>Flavobacteriia</taxon>
        <taxon>Flavobacteriales</taxon>
        <taxon>Flavobacteriaceae</taxon>
        <taxon>Muriicola</taxon>
    </lineage>
</organism>
<dbReference type="Gene3D" id="3.40.50.170">
    <property type="entry name" value="Formyl transferase, N-terminal domain"/>
    <property type="match status" value="1"/>
</dbReference>
<dbReference type="PANTHER" id="PTHR43369">
    <property type="entry name" value="PHOSPHORIBOSYLGLYCINAMIDE FORMYLTRANSFERASE"/>
    <property type="match status" value="1"/>
</dbReference>
<evidence type="ECO:0000256" key="1">
    <source>
        <dbReference type="ARBA" id="ARBA00005054"/>
    </source>
</evidence>
<evidence type="ECO:0000313" key="6">
    <source>
        <dbReference type="EMBL" id="GGD40934.1"/>
    </source>
</evidence>
<keyword evidence="4" id="KW-0658">Purine biosynthesis</keyword>
<evidence type="ECO:0000256" key="3">
    <source>
        <dbReference type="ARBA" id="ARBA00022679"/>
    </source>
</evidence>
<dbReference type="PANTHER" id="PTHR43369:SF2">
    <property type="entry name" value="PHOSPHORIBOSYLGLYCINAMIDE FORMYLTRANSFERASE"/>
    <property type="match status" value="1"/>
</dbReference>
<dbReference type="GO" id="GO:0016740">
    <property type="term" value="F:transferase activity"/>
    <property type="evidence" value="ECO:0007669"/>
    <property type="project" value="UniProtKB-KW"/>
</dbReference>
<dbReference type="EMBL" id="BMFH01000001">
    <property type="protein sequence ID" value="GGD40934.1"/>
    <property type="molecule type" value="Genomic_DNA"/>
</dbReference>
<keyword evidence="7" id="KW-1185">Reference proteome</keyword>
<dbReference type="InterPro" id="IPR036477">
    <property type="entry name" value="Formyl_transf_N_sf"/>
</dbReference>
<keyword evidence="3 6" id="KW-0808">Transferase</keyword>
<feature type="domain" description="Formyl transferase N-terminal" evidence="5">
    <location>
        <begin position="82"/>
        <end position="190"/>
    </location>
</feature>
<evidence type="ECO:0000313" key="7">
    <source>
        <dbReference type="Proteomes" id="UP000625780"/>
    </source>
</evidence>
<sequence>MLVGNDHSSYYFYNSLLRDYDISAVILENAPDKKAFLKRRIKKMGWFKVSGQVLFRILIVPLLNIETRERVKDIIKNNQLNKDDFKKEHLIRVPSVNSEECINLLKEIQPKVVVVQGTRIISKKVLNCIDATFINTHAGITPLYRGIHGAYWSKINKDGHCGVSVHLVDPGIDTGGILYQENIETIPQDNFISYTYLQLAKGIELMKLAIQDALNDDLKVITNDLASKFRTHPTIWFYIRNRIFKGVK</sequence>
<reference evidence="7" key="1">
    <citation type="journal article" date="2019" name="Int. J. Syst. Evol. Microbiol.">
        <title>The Global Catalogue of Microorganisms (GCM) 10K type strain sequencing project: providing services to taxonomists for standard genome sequencing and annotation.</title>
        <authorList>
            <consortium name="The Broad Institute Genomics Platform"/>
            <consortium name="The Broad Institute Genome Sequencing Center for Infectious Disease"/>
            <person name="Wu L."/>
            <person name="Ma J."/>
        </authorList>
    </citation>
    <scope>NUCLEOTIDE SEQUENCE [LARGE SCALE GENOMIC DNA]</scope>
    <source>
        <strain evidence="7">CGMCC 1.12606</strain>
    </source>
</reference>
<comment type="pathway">
    <text evidence="1">Purine metabolism; IMP biosynthesis via de novo pathway; N(2)-formyl-N(1)-(5-phospho-D-ribosyl)glycinamide from N(1)-(5-phospho-D-ribosyl)glycinamide (10-formyl THF route): step 1/1.</text>
</comment>
<proteinExistence type="predicted"/>